<dbReference type="STRING" id="226505.SAMN05444394_3992"/>
<gene>
    <name evidence="2" type="ORF">SAMN05444394_3992</name>
</gene>
<dbReference type="GO" id="GO:0004029">
    <property type="term" value="F:aldehyde dehydrogenase (NAD+) activity"/>
    <property type="evidence" value="ECO:0007669"/>
    <property type="project" value="TreeGrafter"/>
</dbReference>
<feature type="domain" description="NAD-dependent epimerase/dehydratase" evidence="1">
    <location>
        <begin position="10"/>
        <end position="211"/>
    </location>
</feature>
<reference evidence="3" key="1">
    <citation type="submission" date="2016-11" db="EMBL/GenBank/DDBJ databases">
        <authorList>
            <person name="Varghese N."/>
            <person name="Submissions S."/>
        </authorList>
    </citation>
    <scope>NUCLEOTIDE SEQUENCE [LARGE SCALE GENOMIC DNA]</scope>
    <source>
        <strain evidence="3">DSM 15292</strain>
    </source>
</reference>
<proteinExistence type="predicted"/>
<evidence type="ECO:0000313" key="3">
    <source>
        <dbReference type="Proteomes" id="UP000185221"/>
    </source>
</evidence>
<keyword evidence="3" id="KW-1185">Reference proteome</keyword>
<protein>
    <submittedName>
        <fullName evidence="2">Nucleoside-diphosphate-sugar epimerase</fullName>
    </submittedName>
</protein>
<dbReference type="Gene3D" id="3.40.50.720">
    <property type="entry name" value="NAD(P)-binding Rossmann-like Domain"/>
    <property type="match status" value="1"/>
</dbReference>
<dbReference type="Pfam" id="PF01370">
    <property type="entry name" value="Epimerase"/>
    <property type="match status" value="1"/>
</dbReference>
<organism evidence="2 3">
    <name type="scientific">Algoriphagus halophilus</name>
    <dbReference type="NCBI Taxonomy" id="226505"/>
    <lineage>
        <taxon>Bacteria</taxon>
        <taxon>Pseudomonadati</taxon>
        <taxon>Bacteroidota</taxon>
        <taxon>Cytophagia</taxon>
        <taxon>Cytophagales</taxon>
        <taxon>Cyclobacteriaceae</taxon>
        <taxon>Algoriphagus</taxon>
    </lineage>
</organism>
<evidence type="ECO:0000259" key="1">
    <source>
        <dbReference type="Pfam" id="PF01370"/>
    </source>
</evidence>
<dbReference type="OrthoDB" id="751203at2"/>
<dbReference type="AlphaFoldDB" id="A0A1N6HTX7"/>
<dbReference type="InterPro" id="IPR036291">
    <property type="entry name" value="NAD(P)-bd_dom_sf"/>
</dbReference>
<evidence type="ECO:0000313" key="2">
    <source>
        <dbReference type="EMBL" id="SIO23196.1"/>
    </source>
</evidence>
<dbReference type="EMBL" id="FSRC01000004">
    <property type="protein sequence ID" value="SIO23196.1"/>
    <property type="molecule type" value="Genomic_DNA"/>
</dbReference>
<sequence length="275" mass="31228">MKTVGIIGLGWAGLPLAQFLKNKSWEVIGSTTSDQKRQKLEQNGLNVVTLKMNPHPEGKGFQKLFQSDYLVINIPPRSRVQSSDFYLEQLKYLKSMINQAGAKKVLFVSSTGIYPTTPRAEAYDESFPITRENTGNSTLWDAEQMITNSADFDLTILRFGGLMGEERIPGKYFSGKEQVKGHTRVNYVHQDDAVGLIAWILEHDLWNEVYNGVAPIHSVKKEIFERNVKDLNLAPPLSYETPQHEEDRLIDSKKIIQTGFKFKYPDPLDFPYTLG</sequence>
<dbReference type="SUPFAM" id="SSF51735">
    <property type="entry name" value="NAD(P)-binding Rossmann-fold domains"/>
    <property type="match status" value="1"/>
</dbReference>
<dbReference type="InterPro" id="IPR051783">
    <property type="entry name" value="NAD(P)-dependent_oxidoreduct"/>
</dbReference>
<dbReference type="Proteomes" id="UP000185221">
    <property type="component" value="Unassembled WGS sequence"/>
</dbReference>
<dbReference type="PANTHER" id="PTHR48079">
    <property type="entry name" value="PROTEIN YEEZ"/>
    <property type="match status" value="1"/>
</dbReference>
<dbReference type="PANTHER" id="PTHR48079:SF6">
    <property type="entry name" value="NAD(P)-BINDING DOMAIN-CONTAINING PROTEIN-RELATED"/>
    <property type="match status" value="1"/>
</dbReference>
<dbReference type="GO" id="GO:0005737">
    <property type="term" value="C:cytoplasm"/>
    <property type="evidence" value="ECO:0007669"/>
    <property type="project" value="TreeGrafter"/>
</dbReference>
<dbReference type="InterPro" id="IPR001509">
    <property type="entry name" value="Epimerase_deHydtase"/>
</dbReference>
<accession>A0A1N6HTX7</accession>
<name>A0A1N6HTX7_9BACT</name>
<dbReference type="RefSeq" id="WP_074226770.1">
    <property type="nucleotide sequence ID" value="NZ_FSRC01000004.1"/>
</dbReference>